<evidence type="ECO:0000256" key="6">
    <source>
        <dbReference type="ARBA" id="ARBA00023288"/>
    </source>
</evidence>
<evidence type="ECO:0000313" key="9">
    <source>
        <dbReference type="Proteomes" id="UP000031030"/>
    </source>
</evidence>
<evidence type="ECO:0000256" key="3">
    <source>
        <dbReference type="ARBA" id="ARBA00022729"/>
    </source>
</evidence>
<keyword evidence="7" id="KW-0812">Transmembrane</keyword>
<accession>A0A0B2A0F3</accession>
<dbReference type="PANTHER" id="PTHR30429">
    <property type="entry name" value="D-METHIONINE-BINDING LIPOPROTEIN METQ"/>
    <property type="match status" value="1"/>
</dbReference>
<dbReference type="Pfam" id="PF03180">
    <property type="entry name" value="Lipoprotein_9"/>
    <property type="match status" value="1"/>
</dbReference>
<evidence type="ECO:0000313" key="8">
    <source>
        <dbReference type="EMBL" id="KHK95237.1"/>
    </source>
</evidence>
<dbReference type="Proteomes" id="UP000031030">
    <property type="component" value="Unassembled WGS sequence"/>
</dbReference>
<evidence type="ECO:0000256" key="2">
    <source>
        <dbReference type="ARBA" id="ARBA00008973"/>
    </source>
</evidence>
<comment type="similarity">
    <text evidence="2">Belongs to the NlpA lipoprotein family.</text>
</comment>
<dbReference type="OrthoDB" id="9812878at2"/>
<gene>
    <name evidence="8" type="ORF">LK09_19700</name>
</gene>
<keyword evidence="3" id="KW-0732">Signal</keyword>
<organism evidence="8 9">
    <name type="scientific">Microbacterium mangrovi</name>
    <dbReference type="NCBI Taxonomy" id="1348253"/>
    <lineage>
        <taxon>Bacteria</taxon>
        <taxon>Bacillati</taxon>
        <taxon>Actinomycetota</taxon>
        <taxon>Actinomycetes</taxon>
        <taxon>Micrococcales</taxon>
        <taxon>Microbacteriaceae</taxon>
        <taxon>Microbacterium</taxon>
    </lineage>
</organism>
<dbReference type="RefSeq" id="WP_039403452.1">
    <property type="nucleotide sequence ID" value="NZ_JTDK01000026.1"/>
</dbReference>
<keyword evidence="4 7" id="KW-0472">Membrane</keyword>
<dbReference type="SUPFAM" id="SSF53850">
    <property type="entry name" value="Periplasmic binding protein-like II"/>
    <property type="match status" value="1"/>
</dbReference>
<dbReference type="PANTHER" id="PTHR30429:SF3">
    <property type="entry name" value="LIPOPROTEIN"/>
    <property type="match status" value="1"/>
</dbReference>
<comment type="caution">
    <text evidence="8">The sequence shown here is derived from an EMBL/GenBank/DDBJ whole genome shotgun (WGS) entry which is preliminary data.</text>
</comment>
<feature type="transmembrane region" description="Helical" evidence="7">
    <location>
        <begin position="25"/>
        <end position="49"/>
    </location>
</feature>
<evidence type="ECO:0000256" key="5">
    <source>
        <dbReference type="ARBA" id="ARBA00023139"/>
    </source>
</evidence>
<protein>
    <submittedName>
        <fullName evidence="8">Methionine ABC transporter substrate-binding protein</fullName>
    </submittedName>
</protein>
<dbReference type="STRING" id="1348253.LK09_19700"/>
<dbReference type="InterPro" id="IPR004872">
    <property type="entry name" value="Lipoprotein_NlpA"/>
</dbReference>
<keyword evidence="5" id="KW-0564">Palmitate</keyword>
<reference evidence="8 9" key="1">
    <citation type="submission" date="2014-11" db="EMBL/GenBank/DDBJ databases">
        <title>Genome sequence of Microbacterium mangrovi MUSC 115(T).</title>
        <authorList>
            <person name="Lee L.-H."/>
        </authorList>
    </citation>
    <scope>NUCLEOTIDE SEQUENCE [LARGE SCALE GENOMIC DNA]</scope>
    <source>
        <strain evidence="8 9">MUSC 115</strain>
    </source>
</reference>
<keyword evidence="7" id="KW-1133">Transmembrane helix</keyword>
<proteinExistence type="inferred from homology"/>
<evidence type="ECO:0000256" key="1">
    <source>
        <dbReference type="ARBA" id="ARBA00004635"/>
    </source>
</evidence>
<dbReference type="Gene3D" id="3.40.190.10">
    <property type="entry name" value="Periplasmic binding protein-like II"/>
    <property type="match status" value="2"/>
</dbReference>
<evidence type="ECO:0000256" key="4">
    <source>
        <dbReference type="ARBA" id="ARBA00023136"/>
    </source>
</evidence>
<dbReference type="EMBL" id="JTDK01000026">
    <property type="protein sequence ID" value="KHK95237.1"/>
    <property type="molecule type" value="Genomic_DNA"/>
</dbReference>
<comment type="subcellular location">
    <subcellularLocation>
        <location evidence="1">Membrane</location>
        <topology evidence="1">Lipid-anchor</topology>
    </subcellularLocation>
</comment>
<name>A0A0B2A0F3_9MICO</name>
<keyword evidence="9" id="KW-1185">Reference proteome</keyword>
<dbReference type="GO" id="GO:0016020">
    <property type="term" value="C:membrane"/>
    <property type="evidence" value="ECO:0007669"/>
    <property type="project" value="UniProtKB-SubCell"/>
</dbReference>
<keyword evidence="6" id="KW-0449">Lipoprotein</keyword>
<sequence length="324" mass="33756">MSDAPQTPEPPASLPDKPKRSKTGWIVGIAVAVVVVLVAVGAFVLPGLLSPKTAAADATGKTVTVKIGTTEQAAPYWPILVKEAAKEGIDLQVVGFSDYTQANPALVDKQIDLNLFQHLLFLANFNESAKADLTPLASTLVVPLPLYSHTYKNVADIPRGAKIAIPNDATNQARALLVLQEAGLVKLKNGGTVLSTPADIVASASKVTVLPIDASQTAAALNSADGAIVNNNFALSAGLDPKSAIFQDDPSKAAAQPYINAFVVRAADKSNPTYLKVAALWHTPAVEKAVLADSKNTAVIVDGYDQAKLQSVLDGLQNVVKAAQ</sequence>
<dbReference type="AlphaFoldDB" id="A0A0B2A0F3"/>
<evidence type="ECO:0000256" key="7">
    <source>
        <dbReference type="SAM" id="Phobius"/>
    </source>
</evidence>